<evidence type="ECO:0000256" key="1">
    <source>
        <dbReference type="SAM" id="MobiDB-lite"/>
    </source>
</evidence>
<dbReference type="EMBL" id="JBAMIC010000004">
    <property type="protein sequence ID" value="KAK7107242.1"/>
    <property type="molecule type" value="Genomic_DNA"/>
</dbReference>
<protein>
    <submittedName>
        <fullName evidence="2">Uncharacterized protein</fullName>
    </submittedName>
</protein>
<gene>
    <name evidence="2" type="ORF">V1264_015193</name>
</gene>
<proteinExistence type="predicted"/>
<accession>A0AAN9BKH5</accession>
<dbReference type="Proteomes" id="UP001374579">
    <property type="component" value="Unassembled WGS sequence"/>
</dbReference>
<evidence type="ECO:0000313" key="3">
    <source>
        <dbReference type="Proteomes" id="UP001374579"/>
    </source>
</evidence>
<dbReference type="AlphaFoldDB" id="A0AAN9BKH5"/>
<organism evidence="2 3">
    <name type="scientific">Littorina saxatilis</name>
    <dbReference type="NCBI Taxonomy" id="31220"/>
    <lineage>
        <taxon>Eukaryota</taxon>
        <taxon>Metazoa</taxon>
        <taxon>Spiralia</taxon>
        <taxon>Lophotrochozoa</taxon>
        <taxon>Mollusca</taxon>
        <taxon>Gastropoda</taxon>
        <taxon>Caenogastropoda</taxon>
        <taxon>Littorinimorpha</taxon>
        <taxon>Littorinoidea</taxon>
        <taxon>Littorinidae</taxon>
        <taxon>Littorina</taxon>
    </lineage>
</organism>
<sequence length="267" mass="29826">MGRRIDTRTRRAFIEALRQHRRYRMLQDRVSRLVEAGSIEEHLNDLLKPSTRRRDRLFQVNGRRVPYSLTLAYHLAQLFPDTQAEVYVRNESGGDPVLVQRAWVEALNEPVPSSPGEADHVMEMITAQPAYTWLRHQAQGAALQGQLPGFTQQGQDFSVQGQDSVQAHHQLVNAQDDLISTPAAGLFSPAWESQEPSSSASDIMEVVSNNQHDVSNTSLSDDSGDSDITTPVSSREDGLGGLRKRKRGPVVSRDNSQESKAKRKLSF</sequence>
<name>A0AAN9BKH5_9CAEN</name>
<feature type="region of interest" description="Disordered" evidence="1">
    <location>
        <begin position="213"/>
        <end position="267"/>
    </location>
</feature>
<feature type="compositionally biased region" description="Polar residues" evidence="1">
    <location>
        <begin position="213"/>
        <end position="233"/>
    </location>
</feature>
<reference evidence="2 3" key="1">
    <citation type="submission" date="2024-02" db="EMBL/GenBank/DDBJ databases">
        <title>Chromosome-scale genome assembly of the rough periwinkle Littorina saxatilis.</title>
        <authorList>
            <person name="De Jode A."/>
            <person name="Faria R."/>
            <person name="Formenti G."/>
            <person name="Sims Y."/>
            <person name="Smith T.P."/>
            <person name="Tracey A."/>
            <person name="Wood J.M.D."/>
            <person name="Zagrodzka Z.B."/>
            <person name="Johannesson K."/>
            <person name="Butlin R.K."/>
            <person name="Leder E.H."/>
        </authorList>
    </citation>
    <scope>NUCLEOTIDE SEQUENCE [LARGE SCALE GENOMIC DNA]</scope>
    <source>
        <strain evidence="2">Snail1</strain>
        <tissue evidence="2">Muscle</tissue>
    </source>
</reference>
<evidence type="ECO:0000313" key="2">
    <source>
        <dbReference type="EMBL" id="KAK7107242.1"/>
    </source>
</evidence>
<keyword evidence="3" id="KW-1185">Reference proteome</keyword>
<comment type="caution">
    <text evidence="2">The sequence shown here is derived from an EMBL/GenBank/DDBJ whole genome shotgun (WGS) entry which is preliminary data.</text>
</comment>